<evidence type="ECO:0008006" key="3">
    <source>
        <dbReference type="Google" id="ProtNLM"/>
    </source>
</evidence>
<dbReference type="RefSeq" id="WP_122627906.1">
    <property type="nucleotide sequence ID" value="NZ_UPPP01000069.1"/>
</dbReference>
<name>A0A498R7R0_9FIRM</name>
<keyword evidence="2" id="KW-1185">Reference proteome</keyword>
<reference evidence="1 2" key="1">
    <citation type="submission" date="2018-06" db="EMBL/GenBank/DDBJ databases">
        <authorList>
            <person name="Strepis N."/>
        </authorList>
    </citation>
    <scope>NUCLEOTIDE SEQUENCE [LARGE SCALE GENOMIC DNA]</scope>
    <source>
        <strain evidence="1">LUCI</strain>
    </source>
</reference>
<proteinExistence type="predicted"/>
<dbReference type="EMBL" id="UPPP01000069">
    <property type="protein sequence ID" value="VBB06960.1"/>
    <property type="molecule type" value="Genomic_DNA"/>
</dbReference>
<gene>
    <name evidence="1" type="ORF">LUCI_2204</name>
</gene>
<evidence type="ECO:0000313" key="2">
    <source>
        <dbReference type="Proteomes" id="UP000277811"/>
    </source>
</evidence>
<accession>A0A498R7R0</accession>
<dbReference type="Pfam" id="PF10704">
    <property type="entry name" value="DUF2508"/>
    <property type="match status" value="1"/>
</dbReference>
<organism evidence="1 2">
    <name type="scientific">Lucifera butyrica</name>
    <dbReference type="NCBI Taxonomy" id="1351585"/>
    <lineage>
        <taxon>Bacteria</taxon>
        <taxon>Bacillati</taxon>
        <taxon>Bacillota</taxon>
        <taxon>Negativicutes</taxon>
        <taxon>Veillonellales</taxon>
        <taxon>Veillonellaceae</taxon>
        <taxon>Lucifera</taxon>
    </lineage>
</organism>
<dbReference type="AlphaFoldDB" id="A0A498R7R0"/>
<dbReference type="Proteomes" id="UP000277811">
    <property type="component" value="Unassembled WGS sequence"/>
</dbReference>
<protein>
    <recommendedName>
        <fullName evidence="3">DUF2508 domain-containing protein</fullName>
    </recommendedName>
</protein>
<evidence type="ECO:0000313" key="1">
    <source>
        <dbReference type="EMBL" id="VBB06960.1"/>
    </source>
</evidence>
<dbReference type="OrthoDB" id="1809893at2"/>
<dbReference type="InterPro" id="IPR019644">
    <property type="entry name" value="DUF2508"/>
</dbReference>
<sequence length="86" mass="10543">MRWFWRNWFIGPKHRRKDLFQSNLTDIIEEAKKDWLSAQDLFRVSSSQELADYAAYLILATERRYIYLWKIARREGFLKQNTNQSL</sequence>